<accession>A0ABY5Y360</accession>
<dbReference type="GO" id="GO:0032267">
    <property type="term" value="F:tRNA(Ile)-lysidine synthase activity"/>
    <property type="evidence" value="ECO:0007669"/>
    <property type="project" value="UniProtKB-EC"/>
</dbReference>
<evidence type="ECO:0000256" key="2">
    <source>
        <dbReference type="ARBA" id="ARBA00022694"/>
    </source>
</evidence>
<feature type="domain" description="tRNA(Ile)-lysidine/2-thiocytidine synthase N-terminal" evidence="7">
    <location>
        <begin position="49"/>
        <end position="229"/>
    </location>
</feature>
<gene>
    <name evidence="6 8" type="primary">tilS</name>
    <name evidence="8" type="ORF">JBF11_04120</name>
</gene>
<dbReference type="Pfam" id="PF01171">
    <property type="entry name" value="ATP_bind_3"/>
    <property type="match status" value="1"/>
</dbReference>
<dbReference type="HAMAP" id="MF_01161">
    <property type="entry name" value="tRNA_Ile_lys_synt"/>
    <property type="match status" value="1"/>
</dbReference>
<evidence type="ECO:0000313" key="9">
    <source>
        <dbReference type="Proteomes" id="UP001058120"/>
    </source>
</evidence>
<reference evidence="8" key="1">
    <citation type="submission" date="2020-12" db="EMBL/GenBank/DDBJ databases">
        <title>Taurinivorans muris gen. nov., sp. nov., fundamental and realized metabolic niche of a ubiquitous sulfidogenic bacterium in the murine intestine.</title>
        <authorList>
            <person name="Ye H."/>
            <person name="Hanson B.T."/>
            <person name="Loy A."/>
        </authorList>
    </citation>
    <scope>NUCLEOTIDE SEQUENCE</scope>
    <source>
        <strain evidence="8">LT0009</strain>
    </source>
</reference>
<dbReference type="PANTHER" id="PTHR43033">
    <property type="entry name" value="TRNA(ILE)-LYSIDINE SYNTHASE-RELATED"/>
    <property type="match status" value="1"/>
</dbReference>
<keyword evidence="1 6" id="KW-0436">Ligase</keyword>
<protein>
    <recommendedName>
        <fullName evidence="6">tRNA(Ile)-lysidine synthase</fullName>
        <ecNumber evidence="6">6.3.4.19</ecNumber>
    </recommendedName>
    <alternativeName>
        <fullName evidence="6">tRNA(Ile)-2-lysyl-cytidine synthase</fullName>
    </alternativeName>
    <alternativeName>
        <fullName evidence="6">tRNA(Ile)-lysidine synthetase</fullName>
    </alternativeName>
</protein>
<name>A0ABY5Y360_9BACT</name>
<dbReference type="NCBIfam" id="TIGR02432">
    <property type="entry name" value="lysidine_TilS_N"/>
    <property type="match status" value="1"/>
</dbReference>
<evidence type="ECO:0000256" key="6">
    <source>
        <dbReference type="HAMAP-Rule" id="MF_01161"/>
    </source>
</evidence>
<evidence type="ECO:0000256" key="5">
    <source>
        <dbReference type="ARBA" id="ARBA00048539"/>
    </source>
</evidence>
<comment type="similarity">
    <text evidence="6">Belongs to the tRNA(Ile)-lysidine synthase family.</text>
</comment>
<keyword evidence="4 6" id="KW-0067">ATP-binding</keyword>
<comment type="domain">
    <text evidence="6">The N-terminal region contains the highly conserved SGGXDS motif, predicted to be a P-loop motif involved in ATP binding.</text>
</comment>
<dbReference type="InterPro" id="IPR014729">
    <property type="entry name" value="Rossmann-like_a/b/a_fold"/>
</dbReference>
<dbReference type="EC" id="6.3.4.19" evidence="6"/>
<organism evidence="8 9">
    <name type="scientific">Taurinivorans muris</name>
    <dbReference type="NCBI Taxonomy" id="2787751"/>
    <lineage>
        <taxon>Bacteria</taxon>
        <taxon>Pseudomonadati</taxon>
        <taxon>Thermodesulfobacteriota</taxon>
        <taxon>Desulfovibrionia</taxon>
        <taxon>Desulfovibrionales</taxon>
        <taxon>Desulfovibrionaceae</taxon>
        <taxon>Taurinivorans</taxon>
    </lineage>
</organism>
<proteinExistence type="inferred from homology"/>
<keyword evidence="9" id="KW-1185">Reference proteome</keyword>
<evidence type="ECO:0000313" key="8">
    <source>
        <dbReference type="EMBL" id="UWX06505.1"/>
    </source>
</evidence>
<dbReference type="EMBL" id="CP065938">
    <property type="protein sequence ID" value="UWX06505.1"/>
    <property type="molecule type" value="Genomic_DNA"/>
</dbReference>
<keyword evidence="6" id="KW-0963">Cytoplasm</keyword>
<dbReference type="Gene3D" id="3.40.50.620">
    <property type="entry name" value="HUPs"/>
    <property type="match status" value="1"/>
</dbReference>
<evidence type="ECO:0000259" key="7">
    <source>
        <dbReference type="Pfam" id="PF01171"/>
    </source>
</evidence>
<comment type="subcellular location">
    <subcellularLocation>
        <location evidence="6">Cytoplasm</location>
    </subcellularLocation>
</comment>
<evidence type="ECO:0000256" key="1">
    <source>
        <dbReference type="ARBA" id="ARBA00022598"/>
    </source>
</evidence>
<dbReference type="InterPro" id="IPR012795">
    <property type="entry name" value="tRNA_Ile_lys_synt_N"/>
</dbReference>
<dbReference type="SUPFAM" id="SSF52402">
    <property type="entry name" value="Adenine nucleotide alpha hydrolases-like"/>
    <property type="match status" value="1"/>
</dbReference>
<dbReference type="InterPro" id="IPR012094">
    <property type="entry name" value="tRNA_Ile_lys_synt"/>
</dbReference>
<dbReference type="CDD" id="cd01992">
    <property type="entry name" value="TilS_N"/>
    <property type="match status" value="1"/>
</dbReference>
<comment type="function">
    <text evidence="6">Ligates lysine onto the cytidine present at position 34 of the AUA codon-specific tRNA(Ile) that contains the anticodon CAU, in an ATP-dependent manner. Cytidine is converted to lysidine, thus changing the amino acid specificity of the tRNA from methionine to isoleucine.</text>
</comment>
<dbReference type="Proteomes" id="UP001058120">
    <property type="component" value="Chromosome"/>
</dbReference>
<sequence>MKEHFNFHSALPLHLAAIKPKQADFCLSVFKILQEKLNISRKELQNISFLLAISGGVDSVAMLAIFKACQQYFGYTLHVAHFNHGIREESAAEEKLVQKICKRLDIPLTMDKGNTPLYAKEHKIGLEEAGRILRYAFFSTLRQQEKNCILCTAHHANDLCEDMLMRLIRGTAWPQLAGMSYFDPERKLLRPLLYTSKQELSDFAEQLDFPFARDTSNTDLSFLRNRVREQIIPLLEKENPKFYQNILKLKQNAEYDETHFQNETNAVLTHLEQCENKLAIPLAILQKNDKTIRLHTYRALLKKLGQGHSVTATFEKLDTAVMKNQGSSEFKFSNDVRIRIQEKKLYCFIKTNA</sequence>
<evidence type="ECO:0000256" key="3">
    <source>
        <dbReference type="ARBA" id="ARBA00022741"/>
    </source>
</evidence>
<dbReference type="RefSeq" id="WP_334316117.1">
    <property type="nucleotide sequence ID" value="NZ_CP065938.1"/>
</dbReference>
<feature type="binding site" evidence="6">
    <location>
        <begin position="54"/>
        <end position="59"/>
    </location>
    <ligand>
        <name>ATP</name>
        <dbReference type="ChEBI" id="CHEBI:30616"/>
    </ligand>
</feature>
<comment type="catalytic activity">
    <reaction evidence="5 6">
        <text>cytidine(34) in tRNA(Ile2) + L-lysine + ATP = lysidine(34) in tRNA(Ile2) + AMP + diphosphate + H(+)</text>
        <dbReference type="Rhea" id="RHEA:43744"/>
        <dbReference type="Rhea" id="RHEA-COMP:10625"/>
        <dbReference type="Rhea" id="RHEA-COMP:10670"/>
        <dbReference type="ChEBI" id="CHEBI:15378"/>
        <dbReference type="ChEBI" id="CHEBI:30616"/>
        <dbReference type="ChEBI" id="CHEBI:32551"/>
        <dbReference type="ChEBI" id="CHEBI:33019"/>
        <dbReference type="ChEBI" id="CHEBI:82748"/>
        <dbReference type="ChEBI" id="CHEBI:83665"/>
        <dbReference type="ChEBI" id="CHEBI:456215"/>
        <dbReference type="EC" id="6.3.4.19"/>
    </reaction>
</comment>
<keyword evidence="2 6" id="KW-0819">tRNA processing</keyword>
<keyword evidence="3 6" id="KW-0547">Nucleotide-binding</keyword>
<dbReference type="PANTHER" id="PTHR43033:SF1">
    <property type="entry name" value="TRNA(ILE)-LYSIDINE SYNTHASE-RELATED"/>
    <property type="match status" value="1"/>
</dbReference>
<evidence type="ECO:0000256" key="4">
    <source>
        <dbReference type="ARBA" id="ARBA00022840"/>
    </source>
</evidence>
<dbReference type="InterPro" id="IPR011063">
    <property type="entry name" value="TilS/TtcA_N"/>
</dbReference>